<dbReference type="PANTHER" id="PTHR43566">
    <property type="entry name" value="CONSERVED PROTEIN"/>
    <property type="match status" value="1"/>
</dbReference>
<evidence type="ECO:0000259" key="2">
    <source>
        <dbReference type="Pfam" id="PF13635"/>
    </source>
</evidence>
<dbReference type="PANTHER" id="PTHR43566:SF2">
    <property type="entry name" value="DUF4143 DOMAIN-CONTAINING PROTEIN"/>
    <property type="match status" value="1"/>
</dbReference>
<evidence type="ECO:0000313" key="3">
    <source>
        <dbReference type="EMBL" id="MPL84848.1"/>
    </source>
</evidence>
<reference evidence="3" key="1">
    <citation type="submission" date="2019-08" db="EMBL/GenBank/DDBJ databases">
        <authorList>
            <person name="Kucharzyk K."/>
            <person name="Murdoch R.W."/>
            <person name="Higgins S."/>
            <person name="Loffler F."/>
        </authorList>
    </citation>
    <scope>NUCLEOTIDE SEQUENCE</scope>
</reference>
<dbReference type="EMBL" id="VSSQ01000195">
    <property type="protein sequence ID" value="MPL84848.1"/>
    <property type="molecule type" value="Genomic_DNA"/>
</dbReference>
<proteinExistence type="predicted"/>
<dbReference type="Pfam" id="PF13173">
    <property type="entry name" value="AAA_14"/>
    <property type="match status" value="1"/>
</dbReference>
<protein>
    <recommendedName>
        <fullName evidence="4">ATP-binding protein</fullName>
    </recommendedName>
</protein>
<feature type="domain" description="AAA" evidence="1">
    <location>
        <begin position="20"/>
        <end position="134"/>
    </location>
</feature>
<gene>
    <name evidence="3" type="ORF">SDC9_30813</name>
</gene>
<dbReference type="Pfam" id="PF13635">
    <property type="entry name" value="DUF4143"/>
    <property type="match status" value="1"/>
</dbReference>
<dbReference type="SUPFAM" id="SSF52540">
    <property type="entry name" value="P-loop containing nucleoside triphosphate hydrolases"/>
    <property type="match status" value="1"/>
</dbReference>
<accession>A0A644V0I0</accession>
<evidence type="ECO:0008006" key="4">
    <source>
        <dbReference type="Google" id="ProtNLM"/>
    </source>
</evidence>
<dbReference type="InterPro" id="IPR025420">
    <property type="entry name" value="DUF4143"/>
</dbReference>
<organism evidence="3">
    <name type="scientific">bioreactor metagenome</name>
    <dbReference type="NCBI Taxonomy" id="1076179"/>
    <lineage>
        <taxon>unclassified sequences</taxon>
        <taxon>metagenomes</taxon>
        <taxon>ecological metagenomes</taxon>
    </lineage>
</organism>
<feature type="domain" description="DUF4143" evidence="2">
    <location>
        <begin position="212"/>
        <end position="363"/>
    </location>
</feature>
<name>A0A644V0I0_9ZZZZ</name>
<sequence>MKARTLKDVVVQKSKHKSGRIIILSGARQTGKTTLARLSFPEYKYLSIEDPITREPFTRLSADQWAIQYPKAILDEVQKEPVLIESIKSAYDQFETPKYILLGSSQFLLLQQVKESLAGRCTIYDLMPLTLPEIMTNEWDTSVQESMFRKLISGESLTELLPSFLLYPTHAAAIQAFSHYLNFGGYPAVADESLSDDDRREWLYNYIRTYLERDIRDLADFRSLDPFVKTQKTTALLTGSLVNFSQLAREADIAANTARRFLNYLELSYQVILLQPWAKNNLKRLTKTPKLHYLDPGIQRGILRKQGELTGNEFESAVIAEIYKQTRFPGFTGNLYHLKTADGREIDLLIELENGYIAVEIKMTQRVRSEDARHLNGLETLLDKPLIHSFVLSNDMDVKMLSKSITAMPAVMFLT</sequence>
<dbReference type="AlphaFoldDB" id="A0A644V0I0"/>
<comment type="caution">
    <text evidence="3">The sequence shown here is derived from an EMBL/GenBank/DDBJ whole genome shotgun (WGS) entry which is preliminary data.</text>
</comment>
<dbReference type="InterPro" id="IPR027417">
    <property type="entry name" value="P-loop_NTPase"/>
</dbReference>
<dbReference type="InterPro" id="IPR041682">
    <property type="entry name" value="AAA_14"/>
</dbReference>
<evidence type="ECO:0000259" key="1">
    <source>
        <dbReference type="Pfam" id="PF13173"/>
    </source>
</evidence>